<keyword evidence="1" id="KW-0732">Signal</keyword>
<proteinExistence type="predicted"/>
<dbReference type="EMBL" id="CP151406">
    <property type="protein sequence ID" value="WZJ21797.1"/>
    <property type="molecule type" value="Genomic_DNA"/>
</dbReference>
<gene>
    <name evidence="2" type="ORF">AADV58_01230</name>
</gene>
<dbReference type="InterPro" id="IPR010239">
    <property type="entry name" value="CHP02001"/>
</dbReference>
<dbReference type="Proteomes" id="UP001479520">
    <property type="component" value="Chromosome"/>
</dbReference>
<dbReference type="NCBIfam" id="TIGR02001">
    <property type="entry name" value="gcw_chp"/>
    <property type="match status" value="1"/>
</dbReference>
<evidence type="ECO:0000313" key="3">
    <source>
        <dbReference type="Proteomes" id="UP001479520"/>
    </source>
</evidence>
<sequence>MKKSLIALAVAGAISVPAIAQEAASPHTFTGNVTIASDYVFRGISQTQHKPAIQGGFDYSHASGFYAGIWSSNVAWVKEGGFKDNSSLEVDVYGGYRGAIGDFGYDVGALHYYYPGDTNTTNNFPNPDSTEVYVGVSWKFLSLKYSHAVSSHLFGWVNPTSNEKSRGSNYLDLTATHDFGNGWGGVAHVGRQTIKNYSDASYTDWKIGVTKDLGFGVAGLTYTDSNAKGSCPFVNTQPYCWGTAPRDKDVSESRVVLSFSKSF</sequence>
<evidence type="ECO:0000256" key="1">
    <source>
        <dbReference type="SAM" id="SignalP"/>
    </source>
</evidence>
<feature type="signal peptide" evidence="1">
    <location>
        <begin position="1"/>
        <end position="20"/>
    </location>
</feature>
<keyword evidence="3" id="KW-1185">Reference proteome</keyword>
<feature type="chain" id="PRO_5045624661" evidence="1">
    <location>
        <begin position="21"/>
        <end position="263"/>
    </location>
</feature>
<organism evidence="2 3">
    <name type="scientific">Azonexus hydrophilus</name>
    <dbReference type="NCBI Taxonomy" id="418702"/>
    <lineage>
        <taxon>Bacteria</taxon>
        <taxon>Pseudomonadati</taxon>
        <taxon>Pseudomonadota</taxon>
        <taxon>Betaproteobacteria</taxon>
        <taxon>Rhodocyclales</taxon>
        <taxon>Azonexaceae</taxon>
        <taxon>Azonexus</taxon>
    </lineage>
</organism>
<dbReference type="Pfam" id="PF09694">
    <property type="entry name" value="Gcw_chp"/>
    <property type="match status" value="1"/>
</dbReference>
<accession>A0ABZ2XIR6</accession>
<dbReference type="RefSeq" id="WP_028993982.1">
    <property type="nucleotide sequence ID" value="NZ_CP151406.1"/>
</dbReference>
<protein>
    <submittedName>
        <fullName evidence="2">TorF family putative porin</fullName>
    </submittedName>
</protein>
<evidence type="ECO:0000313" key="2">
    <source>
        <dbReference type="EMBL" id="WZJ21797.1"/>
    </source>
</evidence>
<reference evidence="2 3" key="1">
    <citation type="submission" date="2024-04" db="EMBL/GenBank/DDBJ databases">
        <title>Dissimilatory iodate-reducing microorganisms contribute to the enrichment of iodine in groundwater.</title>
        <authorList>
            <person name="Jiang Z."/>
        </authorList>
    </citation>
    <scope>NUCLEOTIDE SEQUENCE [LARGE SCALE GENOMIC DNA]</scope>
    <source>
        <strain evidence="2 3">NCP973</strain>
    </source>
</reference>
<name>A0ABZ2XIR6_9RHOO</name>